<reference evidence="1" key="1">
    <citation type="submission" date="2022-10" db="EMBL/GenBank/DDBJ databases">
        <authorList>
            <person name="Yu W.X."/>
        </authorList>
    </citation>
    <scope>NUCLEOTIDE SEQUENCE</scope>
    <source>
        <strain evidence="1">D04</strain>
    </source>
</reference>
<accession>A0AAE3MHW3</accession>
<name>A0AAE3MHW3_9BACT</name>
<dbReference type="EMBL" id="JAPDPI010000072">
    <property type="protein sequence ID" value="MCW3807942.1"/>
    <property type="molecule type" value="Genomic_DNA"/>
</dbReference>
<comment type="caution">
    <text evidence="1">The sequence shown here is derived from an EMBL/GenBank/DDBJ whole genome shotgun (WGS) entry which is preliminary data.</text>
</comment>
<evidence type="ECO:0000313" key="1">
    <source>
        <dbReference type="EMBL" id="MCW3807942.1"/>
    </source>
</evidence>
<keyword evidence="2" id="KW-1185">Reference proteome</keyword>
<organism evidence="1 2">
    <name type="scientific">Plebeiibacterium marinum</name>
    <dbReference type="NCBI Taxonomy" id="2992111"/>
    <lineage>
        <taxon>Bacteria</taxon>
        <taxon>Pseudomonadati</taxon>
        <taxon>Bacteroidota</taxon>
        <taxon>Bacteroidia</taxon>
        <taxon>Marinilabiliales</taxon>
        <taxon>Marinilabiliaceae</taxon>
        <taxon>Plebeiibacterium</taxon>
    </lineage>
</organism>
<dbReference type="AlphaFoldDB" id="A0AAE3MHW3"/>
<proteinExistence type="predicted"/>
<evidence type="ECO:0000313" key="2">
    <source>
        <dbReference type="Proteomes" id="UP001207408"/>
    </source>
</evidence>
<sequence length="243" mass="27226">MNNAKKISRSRLLYLGLILASCFQNIKAQKSNMSIDARADIVSRYIWRGMNLSTSPAIQPNIEFNIGNFCLGSWGSYTFSSEPYQEVDLYLSYSFNSITLTINNYFVPVDSISFNNNYFNWNKNTTPHALEAMVSIDNIFNSSLSFSSATILYGNDLDGDGNKYFSTYFELNHALNIGDNEVSSFLGLTPFESLYAEGFSVTNIGLSVSRKVQLSDHVSLPFYGSFIINPNSENAYLVFGLSF</sequence>
<gene>
    <name evidence="1" type="ORF">OM074_20130</name>
</gene>
<dbReference type="Proteomes" id="UP001207408">
    <property type="component" value="Unassembled WGS sequence"/>
</dbReference>
<dbReference type="RefSeq" id="WP_301202447.1">
    <property type="nucleotide sequence ID" value="NZ_JAPDPI010000072.1"/>
</dbReference>
<dbReference type="PROSITE" id="PS51257">
    <property type="entry name" value="PROKAR_LIPOPROTEIN"/>
    <property type="match status" value="1"/>
</dbReference>
<protein>
    <submittedName>
        <fullName evidence="1">Uncharacterized protein</fullName>
    </submittedName>
</protein>